<dbReference type="STRING" id="1747903.ASR47_100535"/>
<evidence type="ECO:0000313" key="3">
    <source>
        <dbReference type="Proteomes" id="UP000092713"/>
    </source>
</evidence>
<dbReference type="Proteomes" id="UP000092713">
    <property type="component" value="Unassembled WGS sequence"/>
</dbReference>
<dbReference type="EMBL" id="LOCQ01000058">
    <property type="protein sequence ID" value="OBV38082.1"/>
    <property type="molecule type" value="Genomic_DNA"/>
</dbReference>
<organism evidence="2 3">
    <name type="scientific">Janthinobacterium psychrotolerans</name>
    <dbReference type="NCBI Taxonomy" id="1747903"/>
    <lineage>
        <taxon>Bacteria</taxon>
        <taxon>Pseudomonadati</taxon>
        <taxon>Pseudomonadota</taxon>
        <taxon>Betaproteobacteria</taxon>
        <taxon>Burkholderiales</taxon>
        <taxon>Oxalobacteraceae</taxon>
        <taxon>Janthinobacterium</taxon>
    </lineage>
</organism>
<sequence length="205" mass="22514">MAWYDKWAVMVIAAAIGMAGYNGIPWCKMGVAEWAYWVGAIGTVCTLIGTIWLATVESRRRRKEQLSLAIVMAIEWSFRLRFIQATLKSIMNTLDVEPGDFNLPDYNQCAKALESIGSWTSADVAPLVVAERDIATNLMVASSNLLGSIPMIRVLDEAVTRGVILHTSDADKAVTNRLAFAHEGLSDAARELVKFLLEHGAITEN</sequence>
<comment type="caution">
    <text evidence="2">The sequence shown here is derived from an EMBL/GenBank/DDBJ whole genome shotgun (WGS) entry which is preliminary data.</text>
</comment>
<feature type="transmembrane region" description="Helical" evidence="1">
    <location>
        <begin position="36"/>
        <end position="56"/>
    </location>
</feature>
<keyword evidence="1" id="KW-0812">Transmembrane</keyword>
<reference evidence="2 3" key="1">
    <citation type="submission" date="2016-04" db="EMBL/GenBank/DDBJ databases">
        <title>Draft genome sequence of Janthinobacterium psychrotolerans sp. nov., isolated from freshwater sediments in Denmark.</title>
        <authorList>
            <person name="Gong X."/>
            <person name="Skrivergaard S."/>
            <person name="Korsgaard B.S."/>
            <person name="Schreiber L."/>
            <person name="Marshall I.P."/>
            <person name="Finster K."/>
            <person name="Schramm A."/>
        </authorList>
    </citation>
    <scope>NUCLEOTIDE SEQUENCE [LARGE SCALE GENOMIC DNA]</scope>
    <source>
        <strain evidence="2 3">S3-2</strain>
    </source>
</reference>
<keyword evidence="3" id="KW-1185">Reference proteome</keyword>
<gene>
    <name evidence="2" type="ORF">ASR47_100535</name>
</gene>
<accession>A0A1A7BX38</accession>
<evidence type="ECO:0000313" key="2">
    <source>
        <dbReference type="EMBL" id="OBV38082.1"/>
    </source>
</evidence>
<evidence type="ECO:0000256" key="1">
    <source>
        <dbReference type="SAM" id="Phobius"/>
    </source>
</evidence>
<proteinExistence type="predicted"/>
<dbReference type="RefSeq" id="WP_065308973.1">
    <property type="nucleotide sequence ID" value="NZ_LOCQ01000058.1"/>
</dbReference>
<keyword evidence="1" id="KW-0472">Membrane</keyword>
<dbReference type="OrthoDB" id="8781868at2"/>
<keyword evidence="1" id="KW-1133">Transmembrane helix</keyword>
<name>A0A1A7BX38_9BURK</name>
<feature type="transmembrane region" description="Helical" evidence="1">
    <location>
        <begin position="7"/>
        <end position="24"/>
    </location>
</feature>
<dbReference type="AlphaFoldDB" id="A0A1A7BX38"/>
<protein>
    <submittedName>
        <fullName evidence="2">Uncharacterized protein</fullName>
    </submittedName>
</protein>